<sequence>MTIRVALKHSTRYDFDRPVNLSPHLVRLRPAPHSRTPIDAYSLKVSGGEYFINWQQDPFGNHLARLVFPEKVTHLHVDVELIAPMTVINPFDFFIEDYAQDFPFKYPDGLKKELIPYLEITESGPLLTQWLTEVTDKPTPMVDFLVAINQRLEQDIDYLIRMEPGVQTAEETLQKAQGSCRDSAWLMVQILRHLGLAARFVSGYLIQLTADVKALDGPSGTEVDFTDLHAWTEVFIPGAGWVGLDPTSGLFAGEGHIPLAATPEPSSAAPITGLSDKCEVEFDFEMSVTRVHEDPRVTKPYTEEQWSKIDALGDYVDERIEANDLRLTMGGEPTFVSIDDMDAPEWNTEAQGPNKRRLAESLLKRLRPHFAPGSLIHYQQGKWYPGEPLPRWALACYWRKDGLPVWKNDGLLADMYKDYSATPEVANRFATRLAKRIGVAEKWIIPCFEDAYYYLWLERQQPVDIDLRKEDLKDDENRARLARLLERGLDEITGFTLPLNRNPSSLKWQSGPWPVRRESLYLIPGDSPMGLRLPLSALPFAGRDDTQHPTSLFEHQAPLADMHGEVASRYSDVQAKQTPGPHAPTPLKQDIQEQTPDSADGPIIHTALCIEPREGKLFVFMPPLPRLEDYLELLAHIEKTATDMALPICIEGYPPPSDNRMEKFLITPDPGVIEVNIMPSKTWRELVSRTQCLYEEARLARLGTEKFMLDGRHTGTGGGNHVTLGGETPSDSPFLRRPDLLASMITFWQHHPSLSYLFAGMFLGPTSQAPRIDEARHEALYELEIAFQQMPVGEIPQPWMVDRLLRNLLTDITGNTHRAEFCIDKLYSPDSPTGRLGLVELRGFEMPPHAQMSLMQQLLIRALVARFSETPYRKPLVRWGTALHDRWLLPHYLWEDLKDVLDDLREHGFDFDPSWFESFLEFRFPQHGQVIYDQVQIELRQAIEPWHVLGEEVSGGGTARYVDSSVERLQVKLFGYNPARHILTCNGRRVPLQPTGVNSEAVAGVRYRAWQPPSALHPMIPVHAPLVFDLVDTWNQRSLGGCIYHVSHPAGRNYEDFPVNANAAESRRLSRFWAQGHTQGKMDLGVETIQPEYPHTLDLRRDHRSKGDSDL</sequence>
<evidence type="ECO:0000259" key="2">
    <source>
        <dbReference type="SMART" id="SM00460"/>
    </source>
</evidence>
<proteinExistence type="predicted"/>
<feature type="domain" description="Transglutaminase-like" evidence="2">
    <location>
        <begin position="172"/>
        <end position="248"/>
    </location>
</feature>
<evidence type="ECO:0000313" key="3">
    <source>
        <dbReference type="EMBL" id="RAU18194.1"/>
    </source>
</evidence>
<name>A0A364NMD7_9GAMM</name>
<comment type="caution">
    <text evidence="3">The sequence shown here is derived from an EMBL/GenBank/DDBJ whole genome shotgun (WGS) entry which is preliminary data.</text>
</comment>
<dbReference type="SUPFAM" id="SSF54001">
    <property type="entry name" value="Cysteine proteinases"/>
    <property type="match status" value="1"/>
</dbReference>
<dbReference type="InterPro" id="IPR013589">
    <property type="entry name" value="Bac_transglu_N"/>
</dbReference>
<dbReference type="PANTHER" id="PTHR33490">
    <property type="entry name" value="BLR5614 PROTEIN-RELATED"/>
    <property type="match status" value="1"/>
</dbReference>
<dbReference type="Pfam" id="PF09899">
    <property type="entry name" value="DUF2126"/>
    <property type="match status" value="1"/>
</dbReference>
<dbReference type="SMART" id="SM00460">
    <property type="entry name" value="TGc"/>
    <property type="match status" value="1"/>
</dbReference>
<dbReference type="Proteomes" id="UP000250744">
    <property type="component" value="Unassembled WGS sequence"/>
</dbReference>
<dbReference type="EMBL" id="QKRX01000005">
    <property type="protein sequence ID" value="RAU18194.1"/>
    <property type="molecule type" value="Genomic_DNA"/>
</dbReference>
<organism evidence="3 4">
    <name type="scientific">Nitrincola tibetensis</name>
    <dbReference type="NCBI Taxonomy" id="2219697"/>
    <lineage>
        <taxon>Bacteria</taxon>
        <taxon>Pseudomonadati</taxon>
        <taxon>Pseudomonadota</taxon>
        <taxon>Gammaproteobacteria</taxon>
        <taxon>Oceanospirillales</taxon>
        <taxon>Oceanospirillaceae</taxon>
        <taxon>Nitrincola</taxon>
    </lineage>
</organism>
<dbReference type="Gene3D" id="3.10.620.30">
    <property type="match status" value="1"/>
</dbReference>
<dbReference type="AlphaFoldDB" id="A0A364NMD7"/>
<evidence type="ECO:0000313" key="4">
    <source>
        <dbReference type="Proteomes" id="UP000250744"/>
    </source>
</evidence>
<reference evidence="3 4" key="1">
    <citation type="submission" date="2018-06" db="EMBL/GenBank/DDBJ databases">
        <title>Nitrincola tibetense sp. nov., isolated from Lake XuguoCo on Tibetan Plateau.</title>
        <authorList>
            <person name="Xing P."/>
        </authorList>
    </citation>
    <scope>NUCLEOTIDE SEQUENCE [LARGE SCALE GENOMIC DNA]</scope>
    <source>
        <strain evidence="4">xg18</strain>
    </source>
</reference>
<accession>A0A364NMD7</accession>
<keyword evidence="4" id="KW-1185">Reference proteome</keyword>
<dbReference type="InterPro" id="IPR018667">
    <property type="entry name" value="DUF2126"/>
</dbReference>
<protein>
    <submittedName>
        <fullName evidence="3">IMP dehydrogenase</fullName>
    </submittedName>
</protein>
<dbReference type="InterPro" id="IPR038765">
    <property type="entry name" value="Papain-like_cys_pep_sf"/>
</dbReference>
<dbReference type="RefSeq" id="WP_112158837.1">
    <property type="nucleotide sequence ID" value="NZ_QKRX01000005.1"/>
</dbReference>
<dbReference type="InterPro" id="IPR002931">
    <property type="entry name" value="Transglutaminase-like"/>
</dbReference>
<gene>
    <name evidence="3" type="ORF">DN062_08110</name>
</gene>
<dbReference type="Pfam" id="PF08379">
    <property type="entry name" value="Bact_transglu_N"/>
    <property type="match status" value="1"/>
</dbReference>
<feature type="region of interest" description="Disordered" evidence="1">
    <location>
        <begin position="570"/>
        <end position="599"/>
    </location>
</feature>
<evidence type="ECO:0000256" key="1">
    <source>
        <dbReference type="SAM" id="MobiDB-lite"/>
    </source>
</evidence>
<dbReference type="Pfam" id="PF01841">
    <property type="entry name" value="Transglut_core"/>
    <property type="match status" value="1"/>
</dbReference>
<dbReference type="PANTHER" id="PTHR33490:SF1">
    <property type="entry name" value="SLL1233 PROTEIN"/>
    <property type="match status" value="1"/>
</dbReference>
<dbReference type="OrthoDB" id="9804872at2"/>